<keyword evidence="7 8" id="KW-0961">Cell wall biogenesis/degradation</keyword>
<dbReference type="SUPFAM" id="SSF53244">
    <property type="entry name" value="MurD-like peptide ligases, peptide-binding domain"/>
    <property type="match status" value="1"/>
</dbReference>
<evidence type="ECO:0000313" key="11">
    <source>
        <dbReference type="EMBL" id="GAA2153299.1"/>
    </source>
</evidence>
<evidence type="ECO:0000256" key="8">
    <source>
        <dbReference type="RuleBase" id="RU003664"/>
    </source>
</evidence>
<sequence>MRRDRPGRLLRRVGGGQLSTRPDVSALGRHDSWDGVRAVVAGFGVSGFAAADNLNHLGAGVTALDESDGGPDSERREKAELLEVLGATVRLGEGATAALPDDVDLVVTSPGWKPSAPLLAQARARGIPVWGEVELAWRLRDPNHQAPWLCVTGTNGKTTTVQMLDAILRAAGLHSVAVGNVGLPIVEAVMDPAPYDVFAVELSSFQLHYTDSMSAESAAVLNVAEDHLDWYSSMAEYAADKGRIYERVQRACVYNVADPETERLVREADVLEGARAIGFTLGMPGVGMLGVVEDILADRAFIEQRDTSAAELCTLSDLASPAPHFIANALAAAALARAHGVSQSAVRDGLRSFRPDGHRIATVAEIDGVTWVDDSKATNPHAAQSSLQAYEPVVWVAGGLAKGARFDELVLAVRNRLRGVVLLGRDRDLIAAALSRHAPDVPVIVVGDDETGPDSAEAKRGSMERVVEAAAALARPGDTVLLAPGCASMDMFSNYAARGDAFAEAVRRRQQP</sequence>
<dbReference type="Gene3D" id="3.40.50.720">
    <property type="entry name" value="NAD(P)-binding Rossmann-like Domain"/>
    <property type="match status" value="1"/>
</dbReference>
<organism evidence="11 12">
    <name type="scientific">Nocardioides koreensis</name>
    <dbReference type="NCBI Taxonomy" id="433651"/>
    <lineage>
        <taxon>Bacteria</taxon>
        <taxon>Bacillati</taxon>
        <taxon>Actinomycetota</taxon>
        <taxon>Actinomycetes</taxon>
        <taxon>Propionibacteriales</taxon>
        <taxon>Nocardioidaceae</taxon>
        <taxon>Nocardioides</taxon>
    </lineage>
</organism>
<keyword evidence="7 8" id="KW-0131">Cell cycle</keyword>
<feature type="domain" description="Mur ligase C-terminal" evidence="9">
    <location>
        <begin position="358"/>
        <end position="485"/>
    </location>
</feature>
<comment type="similarity">
    <text evidence="7">Belongs to the MurCDEF family.</text>
</comment>
<dbReference type="HAMAP" id="MF_00639">
    <property type="entry name" value="MurD"/>
    <property type="match status" value="1"/>
</dbReference>
<dbReference type="EMBL" id="BAAAQR010000013">
    <property type="protein sequence ID" value="GAA2153299.1"/>
    <property type="molecule type" value="Genomic_DNA"/>
</dbReference>
<dbReference type="PANTHER" id="PTHR43692">
    <property type="entry name" value="UDP-N-ACETYLMURAMOYLALANINE--D-GLUTAMATE LIGASE"/>
    <property type="match status" value="1"/>
</dbReference>
<dbReference type="InterPro" id="IPR005762">
    <property type="entry name" value="MurD"/>
</dbReference>
<evidence type="ECO:0000256" key="4">
    <source>
        <dbReference type="ARBA" id="ARBA00022598"/>
    </source>
</evidence>
<dbReference type="InterPro" id="IPR004101">
    <property type="entry name" value="Mur_ligase_C"/>
</dbReference>
<dbReference type="InterPro" id="IPR036565">
    <property type="entry name" value="Mur-like_cat_sf"/>
</dbReference>
<feature type="domain" description="Mur ligase central" evidence="10">
    <location>
        <begin position="151"/>
        <end position="336"/>
    </location>
</feature>
<proteinExistence type="inferred from homology"/>
<comment type="catalytic activity">
    <reaction evidence="7 8">
        <text>UDP-N-acetyl-alpha-D-muramoyl-L-alanine + D-glutamate + ATP = UDP-N-acetyl-alpha-D-muramoyl-L-alanyl-D-glutamate + ADP + phosphate + H(+)</text>
        <dbReference type="Rhea" id="RHEA:16429"/>
        <dbReference type="ChEBI" id="CHEBI:15378"/>
        <dbReference type="ChEBI" id="CHEBI:29986"/>
        <dbReference type="ChEBI" id="CHEBI:30616"/>
        <dbReference type="ChEBI" id="CHEBI:43474"/>
        <dbReference type="ChEBI" id="CHEBI:83898"/>
        <dbReference type="ChEBI" id="CHEBI:83900"/>
        <dbReference type="ChEBI" id="CHEBI:456216"/>
        <dbReference type="EC" id="6.3.2.9"/>
    </reaction>
</comment>
<dbReference type="Gene3D" id="3.40.1190.10">
    <property type="entry name" value="Mur-like, catalytic domain"/>
    <property type="match status" value="1"/>
</dbReference>
<evidence type="ECO:0000256" key="7">
    <source>
        <dbReference type="HAMAP-Rule" id="MF_00639"/>
    </source>
</evidence>
<evidence type="ECO:0000256" key="3">
    <source>
        <dbReference type="ARBA" id="ARBA00022490"/>
    </source>
</evidence>
<dbReference type="Pfam" id="PF21799">
    <property type="entry name" value="MurD-like_N"/>
    <property type="match status" value="1"/>
</dbReference>
<evidence type="ECO:0000313" key="12">
    <source>
        <dbReference type="Proteomes" id="UP001501771"/>
    </source>
</evidence>
<dbReference type="Proteomes" id="UP001501771">
    <property type="component" value="Unassembled WGS sequence"/>
</dbReference>
<evidence type="ECO:0000256" key="2">
    <source>
        <dbReference type="ARBA" id="ARBA00004752"/>
    </source>
</evidence>
<comment type="subcellular location">
    <subcellularLocation>
        <location evidence="1 7 8">Cytoplasm</location>
    </subcellularLocation>
</comment>
<comment type="caution">
    <text evidence="11">The sequence shown here is derived from an EMBL/GenBank/DDBJ whole genome shotgun (WGS) entry which is preliminary data.</text>
</comment>
<reference evidence="11 12" key="1">
    <citation type="journal article" date="2019" name="Int. J. Syst. Evol. Microbiol.">
        <title>The Global Catalogue of Microorganisms (GCM) 10K type strain sequencing project: providing services to taxonomists for standard genome sequencing and annotation.</title>
        <authorList>
            <consortium name="The Broad Institute Genomics Platform"/>
            <consortium name="The Broad Institute Genome Sequencing Center for Infectious Disease"/>
            <person name="Wu L."/>
            <person name="Ma J."/>
        </authorList>
    </citation>
    <scope>NUCLEOTIDE SEQUENCE [LARGE SCALE GENOMIC DNA]</scope>
    <source>
        <strain evidence="11 12">JCM 16022</strain>
    </source>
</reference>
<keyword evidence="7 8" id="KW-0133">Cell shape</keyword>
<dbReference type="SUPFAM" id="SSF53623">
    <property type="entry name" value="MurD-like peptide ligases, catalytic domain"/>
    <property type="match status" value="1"/>
</dbReference>
<dbReference type="NCBIfam" id="TIGR01087">
    <property type="entry name" value="murD"/>
    <property type="match status" value="1"/>
</dbReference>
<keyword evidence="4 7" id="KW-0436">Ligase</keyword>
<feature type="binding site" evidence="7">
    <location>
        <begin position="153"/>
        <end position="159"/>
    </location>
    <ligand>
        <name>ATP</name>
        <dbReference type="ChEBI" id="CHEBI:30616"/>
    </ligand>
</feature>
<evidence type="ECO:0000259" key="9">
    <source>
        <dbReference type="Pfam" id="PF02875"/>
    </source>
</evidence>
<gene>
    <name evidence="7 11" type="primary">murD</name>
    <name evidence="11" type="ORF">GCM10009844_37600</name>
</gene>
<dbReference type="PANTHER" id="PTHR43692:SF1">
    <property type="entry name" value="UDP-N-ACETYLMURAMOYLALANINE--D-GLUTAMATE LIGASE"/>
    <property type="match status" value="1"/>
</dbReference>
<keyword evidence="3 7" id="KW-0963">Cytoplasm</keyword>
<dbReference type="GO" id="GO:0016874">
    <property type="term" value="F:ligase activity"/>
    <property type="evidence" value="ECO:0007669"/>
    <property type="project" value="UniProtKB-KW"/>
</dbReference>
<accession>A0ABN3A3M9</accession>
<comment type="function">
    <text evidence="7 8">Cell wall formation. Catalyzes the addition of glutamate to the nucleotide precursor UDP-N-acetylmuramoyl-L-alanine (UMA).</text>
</comment>
<keyword evidence="7 8" id="KW-0573">Peptidoglycan synthesis</keyword>
<dbReference type="InterPro" id="IPR036615">
    <property type="entry name" value="Mur_ligase_C_dom_sf"/>
</dbReference>
<name>A0ABN3A3M9_9ACTN</name>
<comment type="pathway">
    <text evidence="2 7 8">Cell wall biogenesis; peptidoglycan biosynthesis.</text>
</comment>
<protein>
    <recommendedName>
        <fullName evidence="7 8">UDP-N-acetylmuramoylalanine--D-glutamate ligase</fullName>
        <ecNumber evidence="7 8">6.3.2.9</ecNumber>
    </recommendedName>
    <alternativeName>
        <fullName evidence="7">D-glutamic acid-adding enzyme</fullName>
    </alternativeName>
    <alternativeName>
        <fullName evidence="7">UDP-N-acetylmuramoyl-L-alanyl-D-glutamate synthetase</fullName>
    </alternativeName>
</protein>
<keyword evidence="7 8" id="KW-0132">Cell division</keyword>
<keyword evidence="5 7" id="KW-0547">Nucleotide-binding</keyword>
<dbReference type="Pfam" id="PF02875">
    <property type="entry name" value="Mur_ligase_C"/>
    <property type="match status" value="1"/>
</dbReference>
<keyword evidence="12" id="KW-1185">Reference proteome</keyword>
<dbReference type="InterPro" id="IPR013221">
    <property type="entry name" value="Mur_ligase_cen"/>
</dbReference>
<dbReference type="EC" id="6.3.2.9" evidence="7 8"/>
<dbReference type="Gene3D" id="3.90.190.20">
    <property type="entry name" value="Mur ligase, C-terminal domain"/>
    <property type="match status" value="1"/>
</dbReference>
<keyword evidence="6 7" id="KW-0067">ATP-binding</keyword>
<dbReference type="Pfam" id="PF08245">
    <property type="entry name" value="Mur_ligase_M"/>
    <property type="match status" value="1"/>
</dbReference>
<dbReference type="SUPFAM" id="SSF51984">
    <property type="entry name" value="MurCD N-terminal domain"/>
    <property type="match status" value="1"/>
</dbReference>
<evidence type="ECO:0000256" key="5">
    <source>
        <dbReference type="ARBA" id="ARBA00022741"/>
    </source>
</evidence>
<evidence type="ECO:0000256" key="6">
    <source>
        <dbReference type="ARBA" id="ARBA00022840"/>
    </source>
</evidence>
<evidence type="ECO:0000259" key="10">
    <source>
        <dbReference type="Pfam" id="PF08245"/>
    </source>
</evidence>
<evidence type="ECO:0000256" key="1">
    <source>
        <dbReference type="ARBA" id="ARBA00004496"/>
    </source>
</evidence>